<protein>
    <submittedName>
        <fullName evidence="2">Uncharacterized protein</fullName>
    </submittedName>
</protein>
<keyword evidence="3" id="KW-1185">Reference proteome</keyword>
<gene>
    <name evidence="2" type="ORF">PTT_11176</name>
</gene>
<proteinExistence type="predicted"/>
<sequence>MCNVIHLLFTCKHVVELRRSQCKGTRYKTTQTSIRAACTAEPLLTLNLQTDCSSCVYQTWENDWTAKLARATTFLAKLQEKCLPGVDEISALVQELDTKYRTASWDTRHMVSHTHEKSVARVSVTDQTTARSPLMHEVRPEDIAETKGEKKWSDTDEHDYDGNYIASTDPLHPVNTDYTTPWADDDGTWLAHHLSPEELASSPPQNKDVALDLHHDQQHWSWDAPDEAKLSHEAHHDIDPARQTTDDATATARTPGLENQITQQQRQDEIQQVIHAFWDVVNTSSSSSSSSSNNTVDPTSSSSSSSNTTTTTPNPTRTRTRTHFDKQRSHLVAQQREHGAAEHTAFYRDWLRLARREVRAFEGLDGRHVPDPPMSGFGGCGRGSGWFK</sequence>
<evidence type="ECO:0000313" key="3">
    <source>
        <dbReference type="Proteomes" id="UP000001067"/>
    </source>
</evidence>
<dbReference type="OrthoDB" id="3933435at2759"/>
<dbReference type="Proteomes" id="UP000001067">
    <property type="component" value="Unassembled WGS sequence"/>
</dbReference>
<evidence type="ECO:0000313" key="2">
    <source>
        <dbReference type="EMBL" id="EFQ91867.1"/>
    </source>
</evidence>
<accession>E3RQY0</accession>
<evidence type="ECO:0000256" key="1">
    <source>
        <dbReference type="SAM" id="MobiDB-lite"/>
    </source>
</evidence>
<name>E3RQY0_PYRTT</name>
<dbReference type="AlphaFoldDB" id="E3RQY0"/>
<feature type="compositionally biased region" description="Low complexity" evidence="1">
    <location>
        <begin position="283"/>
        <end position="317"/>
    </location>
</feature>
<dbReference type="EMBL" id="GL534577">
    <property type="protein sequence ID" value="EFQ91867.1"/>
    <property type="molecule type" value="Genomic_DNA"/>
</dbReference>
<organism evidence="3">
    <name type="scientific">Pyrenophora teres f. teres (strain 0-1)</name>
    <name type="common">Barley net blotch fungus</name>
    <name type="synonym">Drechslera teres f. teres</name>
    <dbReference type="NCBI Taxonomy" id="861557"/>
    <lineage>
        <taxon>Eukaryota</taxon>
        <taxon>Fungi</taxon>
        <taxon>Dikarya</taxon>
        <taxon>Ascomycota</taxon>
        <taxon>Pezizomycotina</taxon>
        <taxon>Dothideomycetes</taxon>
        <taxon>Pleosporomycetidae</taxon>
        <taxon>Pleosporales</taxon>
        <taxon>Pleosporineae</taxon>
        <taxon>Pleosporaceae</taxon>
        <taxon>Pyrenophora</taxon>
    </lineage>
</organism>
<feature type="region of interest" description="Disordered" evidence="1">
    <location>
        <begin position="283"/>
        <end position="340"/>
    </location>
</feature>
<dbReference type="KEGG" id="pte:PTT_11176"/>
<reference evidence="2 3" key="1">
    <citation type="journal article" date="2010" name="Genome Biol.">
        <title>A first genome assembly of the barley fungal pathogen Pyrenophora teres f. teres.</title>
        <authorList>
            <person name="Ellwood S.R."/>
            <person name="Liu Z."/>
            <person name="Syme R.A."/>
            <person name="Lai Z."/>
            <person name="Hane J.K."/>
            <person name="Keiper F."/>
            <person name="Moffat C.S."/>
            <person name="Oliver R.P."/>
            <person name="Friesen T.L."/>
        </authorList>
    </citation>
    <scope>NUCLEOTIDE SEQUENCE [LARGE SCALE GENOMIC DNA]</scope>
    <source>
        <strain evidence="2 3">0-1</strain>
    </source>
</reference>
<dbReference type="HOGENOM" id="CLU_712034_0_0_1"/>